<name>A0A0E9VX96_ANGAN</name>
<proteinExistence type="predicted"/>
<protein>
    <submittedName>
        <fullName evidence="1">Uncharacterized protein</fullName>
    </submittedName>
</protein>
<organism evidence="1">
    <name type="scientific">Anguilla anguilla</name>
    <name type="common">European freshwater eel</name>
    <name type="synonym">Muraena anguilla</name>
    <dbReference type="NCBI Taxonomy" id="7936"/>
    <lineage>
        <taxon>Eukaryota</taxon>
        <taxon>Metazoa</taxon>
        <taxon>Chordata</taxon>
        <taxon>Craniata</taxon>
        <taxon>Vertebrata</taxon>
        <taxon>Euteleostomi</taxon>
        <taxon>Actinopterygii</taxon>
        <taxon>Neopterygii</taxon>
        <taxon>Teleostei</taxon>
        <taxon>Anguilliformes</taxon>
        <taxon>Anguillidae</taxon>
        <taxon>Anguilla</taxon>
    </lineage>
</organism>
<accession>A0A0E9VX96</accession>
<dbReference type="EMBL" id="GBXM01040035">
    <property type="protein sequence ID" value="JAH68542.1"/>
    <property type="molecule type" value="Transcribed_RNA"/>
</dbReference>
<evidence type="ECO:0000313" key="1">
    <source>
        <dbReference type="EMBL" id="JAH82696.1"/>
    </source>
</evidence>
<reference evidence="1" key="2">
    <citation type="journal article" date="2015" name="Fish Shellfish Immunol.">
        <title>Early steps in the European eel (Anguilla anguilla)-Vibrio vulnificus interaction in the gills: Role of the RtxA13 toxin.</title>
        <authorList>
            <person name="Callol A."/>
            <person name="Pajuelo D."/>
            <person name="Ebbesson L."/>
            <person name="Teles M."/>
            <person name="MacKenzie S."/>
            <person name="Amaro C."/>
        </authorList>
    </citation>
    <scope>NUCLEOTIDE SEQUENCE</scope>
</reference>
<dbReference type="AlphaFoldDB" id="A0A0E9VX96"/>
<reference evidence="1" key="1">
    <citation type="submission" date="2014-11" db="EMBL/GenBank/DDBJ databases">
        <authorList>
            <person name="Amaro Gonzalez C."/>
        </authorList>
    </citation>
    <scope>NUCLEOTIDE SEQUENCE</scope>
</reference>
<dbReference type="EMBL" id="GBXM01025881">
    <property type="protein sequence ID" value="JAH82696.1"/>
    <property type="molecule type" value="Transcribed_RNA"/>
</dbReference>
<sequence>MPMMYFIFHRDRKQTLEYVNKP</sequence>